<protein>
    <submittedName>
        <fullName evidence="3">Magnesium chelatase subunit D</fullName>
        <ecNumber evidence="3">6.6.1.1</ecNumber>
    </submittedName>
</protein>
<reference evidence="3" key="1">
    <citation type="submission" date="2021-07" db="EMBL/GenBank/DDBJ databases">
        <title>Roseobacter insulae sp. nov., isolated from a tidal flat.</title>
        <authorList>
            <person name="Park S."/>
            <person name="Yoon J.-H."/>
        </authorList>
    </citation>
    <scope>NUCLEOTIDE SEQUENCE</scope>
    <source>
        <strain evidence="3">YSTF-M11</strain>
    </source>
</reference>
<dbReference type="GO" id="GO:0016851">
    <property type="term" value="F:magnesium chelatase activity"/>
    <property type="evidence" value="ECO:0007669"/>
    <property type="project" value="UniProtKB-EC"/>
</dbReference>
<dbReference type="Proteomes" id="UP001138661">
    <property type="component" value="Unassembled WGS sequence"/>
</dbReference>
<dbReference type="Pfam" id="PF13519">
    <property type="entry name" value="VWA_2"/>
    <property type="match status" value="1"/>
</dbReference>
<dbReference type="InterPro" id="IPR002035">
    <property type="entry name" value="VWF_A"/>
</dbReference>
<keyword evidence="4" id="KW-1185">Reference proteome</keyword>
<sequence>MSAQADSWDRAALSVGLLLFAPRYLAGAVIRMRASPDRNTVLDSLANLSTRRLHPAISDEQLFGGLDLSETLKHGQLIENNGFFNNPCAIMLTMAERCGPELAAKLAHQLDRHAGHCFLALDEGAEPDEAAPPALTERLPFHIAPEGKAPAGWAPVPAGTAPVPPREVACTQGDLEALTMLAARFGIDSLRAPLLALRVARAHAGMAGRNKLHAEDLEAAACLVFPQRATRMPAQEDAEEDAPAPPETETGTDAGMQNTSDLPDGDMLVDAVKALLPADLLAGLVPAGTLRSSQGDGAGQKRKGNRRGRPLPSRPGRLDGRSRIDLVATLRAAAPWQPMRRAAQPSAGGLLIRPSDIRLKRYQEQSDRLLIFAVDASGSAAVSRLNEAKGAVELLLAQAYAARDHVALVSFRGTEGEILLPPTRSLVQTKRRLASLPGGGGTPLATGLQQAAALATQSRGKGLTPTIVVLTDGRANIALDGSADRTHAAADAARMARVICAQGIQTLTIDVSKRPQPALKALAEQLGGPYLALPRADARTLTGAVSAALEA</sequence>
<dbReference type="AlphaFoldDB" id="A0A9X1FUR5"/>
<proteinExistence type="predicted"/>
<evidence type="ECO:0000256" key="1">
    <source>
        <dbReference type="SAM" id="MobiDB-lite"/>
    </source>
</evidence>
<dbReference type="EC" id="6.6.1.1" evidence="3"/>
<dbReference type="SMART" id="SM00327">
    <property type="entry name" value="VWA"/>
    <property type="match status" value="1"/>
</dbReference>
<dbReference type="EMBL" id="JAHXDN010000002">
    <property type="protein sequence ID" value="MBW4708305.1"/>
    <property type="molecule type" value="Genomic_DNA"/>
</dbReference>
<gene>
    <name evidence="3" type="ORF">KX928_10975</name>
</gene>
<dbReference type="InterPro" id="IPR041702">
    <property type="entry name" value="BchD/ChlD_VWA"/>
</dbReference>
<name>A0A9X1FUR5_9RHOB</name>
<feature type="compositionally biased region" description="Basic residues" evidence="1">
    <location>
        <begin position="300"/>
        <end position="309"/>
    </location>
</feature>
<feature type="region of interest" description="Disordered" evidence="1">
    <location>
        <begin position="232"/>
        <end position="264"/>
    </location>
</feature>
<dbReference type="CDD" id="cd01451">
    <property type="entry name" value="vWA_Magnesium_chelatase"/>
    <property type="match status" value="1"/>
</dbReference>
<feature type="region of interest" description="Disordered" evidence="1">
    <location>
        <begin position="288"/>
        <end position="319"/>
    </location>
</feature>
<comment type="caution">
    <text evidence="3">The sequence shown here is derived from an EMBL/GenBank/DDBJ whole genome shotgun (WGS) entry which is preliminary data.</text>
</comment>
<keyword evidence="3" id="KW-0436">Ligase</keyword>
<dbReference type="Pfam" id="PF17863">
    <property type="entry name" value="AAA_lid_2"/>
    <property type="match status" value="1"/>
</dbReference>
<dbReference type="PROSITE" id="PS50234">
    <property type="entry name" value="VWFA"/>
    <property type="match status" value="1"/>
</dbReference>
<organism evidence="3 4">
    <name type="scientific">Roseobacter insulae</name>
    <dbReference type="NCBI Taxonomy" id="2859783"/>
    <lineage>
        <taxon>Bacteria</taxon>
        <taxon>Pseudomonadati</taxon>
        <taxon>Pseudomonadota</taxon>
        <taxon>Alphaproteobacteria</taxon>
        <taxon>Rhodobacterales</taxon>
        <taxon>Roseobacteraceae</taxon>
        <taxon>Roseobacter</taxon>
    </lineage>
</organism>
<evidence type="ECO:0000313" key="4">
    <source>
        <dbReference type="Proteomes" id="UP001138661"/>
    </source>
</evidence>
<feature type="domain" description="VWFA" evidence="2">
    <location>
        <begin position="369"/>
        <end position="549"/>
    </location>
</feature>
<evidence type="ECO:0000313" key="3">
    <source>
        <dbReference type="EMBL" id="MBW4708305.1"/>
    </source>
</evidence>
<dbReference type="InterPro" id="IPR041628">
    <property type="entry name" value="ChlI/MoxR_AAA_lid"/>
</dbReference>
<accession>A0A9X1FUR5</accession>
<dbReference type="PANTHER" id="PTHR43473">
    <property type="entry name" value="MAGNESIUM-CHELATASE SUBUNIT CHLD, CHLOROPLASTIC"/>
    <property type="match status" value="1"/>
</dbReference>
<dbReference type="RefSeq" id="WP_219501901.1">
    <property type="nucleotide sequence ID" value="NZ_JAHXDN010000002.1"/>
</dbReference>
<dbReference type="NCBIfam" id="NF009943">
    <property type="entry name" value="PRK13406.1"/>
    <property type="match status" value="1"/>
</dbReference>
<dbReference type="PANTHER" id="PTHR43473:SF2">
    <property type="entry name" value="MAGNESIUM-CHELATASE SUBUNIT CHLD, CHLOROPLASTIC"/>
    <property type="match status" value="1"/>
</dbReference>
<evidence type="ECO:0000259" key="2">
    <source>
        <dbReference type="PROSITE" id="PS50234"/>
    </source>
</evidence>